<gene>
    <name evidence="11" type="ORF">PICMEDRAFT_14919</name>
</gene>
<dbReference type="PROSITE" id="PS00822">
    <property type="entry name" value="CYTO_HEME_LYASE_2"/>
    <property type="match status" value="1"/>
</dbReference>
<keyword evidence="12" id="KW-1185">Reference proteome</keyword>
<evidence type="ECO:0000256" key="5">
    <source>
        <dbReference type="ARBA" id="ARBA00022792"/>
    </source>
</evidence>
<keyword evidence="4 10" id="KW-0479">Metal-binding</keyword>
<comment type="catalytic activity">
    <reaction evidence="10">
        <text>holo-[cytochrome c] = apo-[cytochrome c] + heme b</text>
        <dbReference type="Rhea" id="RHEA:22648"/>
        <dbReference type="Rhea" id="RHEA-COMP:10725"/>
        <dbReference type="Rhea" id="RHEA-COMP:10726"/>
        <dbReference type="ChEBI" id="CHEBI:29950"/>
        <dbReference type="ChEBI" id="CHEBI:60344"/>
        <dbReference type="ChEBI" id="CHEBI:83739"/>
        <dbReference type="EC" id="4.4.1.17"/>
    </reaction>
</comment>
<keyword evidence="6 10" id="KW-0408">Iron</keyword>
<protein>
    <recommendedName>
        <fullName evidence="10">Holocytochrome c-type synthase</fullName>
        <ecNumber evidence="10">4.4.1.17</ecNumber>
    </recommendedName>
</protein>
<comment type="subcellular location">
    <subcellularLocation>
        <location evidence="1 10">Mitochondrion inner membrane</location>
    </subcellularLocation>
</comment>
<keyword evidence="7 10" id="KW-0496">Mitochondrion</keyword>
<sequence length="280" mass="31741">MGFFWASTPSPAFATDAAASAIYNQSPPPACPMHNKDLPVACPVKKTGLSSDDEKLNPLTNMPYDLSTKKQPGQKIDLPTERTLSTIPRGEDQGQGVWEYPSPQQMLNAMLRKGKGDVPEDAVESMVNIHNFLNEGAWEEIEQWEEPYTQQTHIQPRLLKFTGRPDAISPRARYYNFMSYFFPDKYGSELPFDRHDWTVLRSDGAGNWKEVRYVIDYYSGGEDQFGLPAFYLDVRPGLDNVDNAVQRFNHWKEIMRPTWEKAMGHSPEAGSTLVSAAEKK</sequence>
<evidence type="ECO:0000313" key="12">
    <source>
        <dbReference type="Proteomes" id="UP000094455"/>
    </source>
</evidence>
<dbReference type="GO" id="GO:0005743">
    <property type="term" value="C:mitochondrial inner membrane"/>
    <property type="evidence" value="ECO:0007669"/>
    <property type="project" value="UniProtKB-SubCell"/>
</dbReference>
<dbReference type="AlphaFoldDB" id="A0A1E3NTQ6"/>
<evidence type="ECO:0000256" key="2">
    <source>
        <dbReference type="ARBA" id="ARBA00007255"/>
    </source>
</evidence>
<evidence type="ECO:0000256" key="8">
    <source>
        <dbReference type="ARBA" id="ARBA00023136"/>
    </source>
</evidence>
<dbReference type="GeneID" id="30177284"/>
<evidence type="ECO:0000256" key="9">
    <source>
        <dbReference type="ARBA" id="ARBA00023239"/>
    </source>
</evidence>
<proteinExistence type="inferred from homology"/>
<evidence type="ECO:0000256" key="6">
    <source>
        <dbReference type="ARBA" id="ARBA00023004"/>
    </source>
</evidence>
<dbReference type="EC" id="4.4.1.17" evidence="10"/>
<organism evidence="11 12">
    <name type="scientific">Pichia membranifaciens NRRL Y-2026</name>
    <dbReference type="NCBI Taxonomy" id="763406"/>
    <lineage>
        <taxon>Eukaryota</taxon>
        <taxon>Fungi</taxon>
        <taxon>Dikarya</taxon>
        <taxon>Ascomycota</taxon>
        <taxon>Saccharomycotina</taxon>
        <taxon>Pichiomycetes</taxon>
        <taxon>Pichiales</taxon>
        <taxon>Pichiaceae</taxon>
        <taxon>Pichia</taxon>
    </lineage>
</organism>
<dbReference type="Pfam" id="PF01265">
    <property type="entry name" value="Cyto_heme_lyase"/>
    <property type="match status" value="1"/>
</dbReference>
<comment type="function">
    <text evidence="10">Lyase that catalyzes the covalent linking of the heme group to the cytochrome C apoprotein to produce the mature functional cytochrome.</text>
</comment>
<reference evidence="11 12" key="1">
    <citation type="journal article" date="2016" name="Proc. Natl. Acad. Sci. U.S.A.">
        <title>Comparative genomics of biotechnologically important yeasts.</title>
        <authorList>
            <person name="Riley R."/>
            <person name="Haridas S."/>
            <person name="Wolfe K.H."/>
            <person name="Lopes M.R."/>
            <person name="Hittinger C.T."/>
            <person name="Goeker M."/>
            <person name="Salamov A.A."/>
            <person name="Wisecaver J.H."/>
            <person name="Long T.M."/>
            <person name="Calvey C.H."/>
            <person name="Aerts A.L."/>
            <person name="Barry K.W."/>
            <person name="Choi C."/>
            <person name="Clum A."/>
            <person name="Coughlan A.Y."/>
            <person name="Deshpande S."/>
            <person name="Douglass A.P."/>
            <person name="Hanson S.J."/>
            <person name="Klenk H.-P."/>
            <person name="LaButti K.M."/>
            <person name="Lapidus A."/>
            <person name="Lindquist E.A."/>
            <person name="Lipzen A.M."/>
            <person name="Meier-Kolthoff J.P."/>
            <person name="Ohm R.A."/>
            <person name="Otillar R.P."/>
            <person name="Pangilinan J.L."/>
            <person name="Peng Y."/>
            <person name="Rokas A."/>
            <person name="Rosa C.A."/>
            <person name="Scheuner C."/>
            <person name="Sibirny A.A."/>
            <person name="Slot J.C."/>
            <person name="Stielow J.B."/>
            <person name="Sun H."/>
            <person name="Kurtzman C.P."/>
            <person name="Blackwell M."/>
            <person name="Grigoriev I.V."/>
            <person name="Jeffries T.W."/>
        </authorList>
    </citation>
    <scope>NUCLEOTIDE SEQUENCE [LARGE SCALE GENOMIC DNA]</scope>
    <source>
        <strain evidence="11 12">NRRL Y-2026</strain>
    </source>
</reference>
<dbReference type="InterPro" id="IPR000511">
    <property type="entry name" value="Holocyt_c/c1_synthase"/>
</dbReference>
<accession>A0A1E3NTQ6</accession>
<dbReference type="GO" id="GO:0004408">
    <property type="term" value="F:holocytochrome-c synthase activity"/>
    <property type="evidence" value="ECO:0007669"/>
    <property type="project" value="UniProtKB-EC"/>
</dbReference>
<evidence type="ECO:0000256" key="1">
    <source>
        <dbReference type="ARBA" id="ARBA00004273"/>
    </source>
</evidence>
<evidence type="ECO:0000256" key="7">
    <source>
        <dbReference type="ARBA" id="ARBA00023128"/>
    </source>
</evidence>
<comment type="similarity">
    <text evidence="2 10">Belongs to the cytochrome c-type heme lyase family.</text>
</comment>
<dbReference type="PANTHER" id="PTHR12743:SF3">
    <property type="entry name" value="HOLOCYTOCHROME-C SYNTHASE"/>
    <property type="match status" value="1"/>
</dbReference>
<dbReference type="RefSeq" id="XP_019020587.1">
    <property type="nucleotide sequence ID" value="XM_019160597.1"/>
</dbReference>
<dbReference type="OrthoDB" id="1158011at2759"/>
<evidence type="ECO:0000313" key="11">
    <source>
        <dbReference type="EMBL" id="ODQ49474.1"/>
    </source>
</evidence>
<keyword evidence="5 10" id="KW-0999">Mitochondrion inner membrane</keyword>
<dbReference type="GO" id="GO:0046872">
    <property type="term" value="F:metal ion binding"/>
    <property type="evidence" value="ECO:0007669"/>
    <property type="project" value="UniProtKB-KW"/>
</dbReference>
<dbReference type="PANTHER" id="PTHR12743">
    <property type="entry name" value="CYTOCHROME C1 HEME LYASE"/>
    <property type="match status" value="1"/>
</dbReference>
<keyword evidence="8 10" id="KW-0472">Membrane</keyword>
<dbReference type="STRING" id="763406.A0A1E3NTQ6"/>
<evidence type="ECO:0000256" key="4">
    <source>
        <dbReference type="ARBA" id="ARBA00022723"/>
    </source>
</evidence>
<dbReference type="GO" id="GO:0005758">
    <property type="term" value="C:mitochondrial intermembrane space"/>
    <property type="evidence" value="ECO:0007669"/>
    <property type="project" value="EnsemblFungi"/>
</dbReference>
<keyword evidence="3 10" id="KW-0349">Heme</keyword>
<evidence type="ECO:0000256" key="10">
    <source>
        <dbReference type="RuleBase" id="RU363130"/>
    </source>
</evidence>
<dbReference type="Proteomes" id="UP000094455">
    <property type="component" value="Unassembled WGS sequence"/>
</dbReference>
<name>A0A1E3NTQ6_9ASCO</name>
<dbReference type="EMBL" id="KV454001">
    <property type="protein sequence ID" value="ODQ49474.1"/>
    <property type="molecule type" value="Genomic_DNA"/>
</dbReference>
<keyword evidence="9 10" id="KW-0456">Lyase</keyword>
<evidence type="ECO:0000256" key="3">
    <source>
        <dbReference type="ARBA" id="ARBA00022617"/>
    </source>
</evidence>